<protein>
    <submittedName>
        <fullName evidence="1">Uncharacterized protein</fullName>
    </submittedName>
</protein>
<proteinExistence type="predicted"/>
<dbReference type="EMBL" id="REGN01007936">
    <property type="protein sequence ID" value="RNA04872.1"/>
    <property type="molecule type" value="Genomic_DNA"/>
</dbReference>
<dbReference type="AlphaFoldDB" id="A0A3M7Q0W7"/>
<gene>
    <name evidence="1" type="ORF">BpHYR1_017329</name>
</gene>
<evidence type="ECO:0000313" key="2">
    <source>
        <dbReference type="Proteomes" id="UP000276133"/>
    </source>
</evidence>
<dbReference type="Proteomes" id="UP000276133">
    <property type="component" value="Unassembled WGS sequence"/>
</dbReference>
<keyword evidence="2" id="KW-1185">Reference proteome</keyword>
<name>A0A3M7Q0W7_BRAPC</name>
<comment type="caution">
    <text evidence="1">The sequence shown here is derived from an EMBL/GenBank/DDBJ whole genome shotgun (WGS) entry which is preliminary data.</text>
</comment>
<evidence type="ECO:0000313" key="1">
    <source>
        <dbReference type="EMBL" id="RNA04872.1"/>
    </source>
</evidence>
<accession>A0A3M7Q0W7</accession>
<organism evidence="1 2">
    <name type="scientific">Brachionus plicatilis</name>
    <name type="common">Marine rotifer</name>
    <name type="synonym">Brachionus muelleri</name>
    <dbReference type="NCBI Taxonomy" id="10195"/>
    <lineage>
        <taxon>Eukaryota</taxon>
        <taxon>Metazoa</taxon>
        <taxon>Spiralia</taxon>
        <taxon>Gnathifera</taxon>
        <taxon>Rotifera</taxon>
        <taxon>Eurotatoria</taxon>
        <taxon>Monogononta</taxon>
        <taxon>Pseudotrocha</taxon>
        <taxon>Ploima</taxon>
        <taxon>Brachionidae</taxon>
        <taxon>Brachionus</taxon>
    </lineage>
</organism>
<reference evidence="1 2" key="1">
    <citation type="journal article" date="2018" name="Sci. Rep.">
        <title>Genomic signatures of local adaptation to the degree of environmental predictability in rotifers.</title>
        <authorList>
            <person name="Franch-Gras L."/>
            <person name="Hahn C."/>
            <person name="Garcia-Roger E.M."/>
            <person name="Carmona M.J."/>
            <person name="Serra M."/>
            <person name="Gomez A."/>
        </authorList>
    </citation>
    <scope>NUCLEOTIDE SEQUENCE [LARGE SCALE GENOMIC DNA]</scope>
    <source>
        <strain evidence="1">HYR1</strain>
    </source>
</reference>
<sequence length="96" mass="11062">MKVRNNLEAFVSDSADRFGRHFFAVNIPLGLEHWLDDIFGPGAQRQHCLRFFNFLEQTALLERLNDRLSGIEALHCGKLATLCRHITLVIYDCNKC</sequence>